<gene>
    <name evidence="1" type="ORF">METZ01_LOCUS394878</name>
</gene>
<name>A0A382V6A9_9ZZZZ</name>
<feature type="non-terminal residue" evidence="1">
    <location>
        <position position="24"/>
    </location>
</feature>
<dbReference type="AlphaFoldDB" id="A0A382V6A9"/>
<proteinExistence type="predicted"/>
<accession>A0A382V6A9</accession>
<evidence type="ECO:0000313" key="1">
    <source>
        <dbReference type="EMBL" id="SVD42024.1"/>
    </source>
</evidence>
<reference evidence="1" key="1">
    <citation type="submission" date="2018-05" db="EMBL/GenBank/DDBJ databases">
        <authorList>
            <person name="Lanie J.A."/>
            <person name="Ng W.-L."/>
            <person name="Kazmierczak K.M."/>
            <person name="Andrzejewski T.M."/>
            <person name="Davidsen T.M."/>
            <person name="Wayne K.J."/>
            <person name="Tettelin H."/>
            <person name="Glass J.I."/>
            <person name="Rusch D."/>
            <person name="Podicherti R."/>
            <person name="Tsui H.-C.T."/>
            <person name="Winkler M.E."/>
        </authorList>
    </citation>
    <scope>NUCLEOTIDE SEQUENCE</scope>
</reference>
<organism evidence="1">
    <name type="scientific">marine metagenome</name>
    <dbReference type="NCBI Taxonomy" id="408172"/>
    <lineage>
        <taxon>unclassified sequences</taxon>
        <taxon>metagenomes</taxon>
        <taxon>ecological metagenomes</taxon>
    </lineage>
</organism>
<protein>
    <submittedName>
        <fullName evidence="1">Uncharacterized protein</fullName>
    </submittedName>
</protein>
<dbReference type="EMBL" id="UINC01149507">
    <property type="protein sequence ID" value="SVD42024.1"/>
    <property type="molecule type" value="Genomic_DNA"/>
</dbReference>
<sequence>MADIVRISKNFALSEMTKSATAER</sequence>